<name>D7DJN8_METV0</name>
<reference evidence="2 3" key="2">
    <citation type="journal article" date="2011" name="J. Bacteriol.">
        <title>Genomes of three methylotrophs from a single niche uncover genetic and metabolic divergence of Methylophilaceae.</title>
        <authorList>
            <person name="Lapidus A."/>
            <person name="Clum A."/>
            <person name="Labutti K."/>
            <person name="Kaluzhnaya M.G."/>
            <person name="Lim S."/>
            <person name="Beck D.A."/>
            <person name="Glavina Del Rio T."/>
            <person name="Nolan M."/>
            <person name="Mavromatis K."/>
            <person name="Huntemann M."/>
            <person name="Lucas S."/>
            <person name="Lidstrom M.E."/>
            <person name="Ivanova N."/>
            <person name="Chistoserdova L."/>
        </authorList>
    </citation>
    <scope>NUCLEOTIDE SEQUENCE [LARGE SCALE GENOMIC DNA]</scope>
    <source>
        <strain evidence="2 3">301</strain>
    </source>
</reference>
<dbReference type="Proteomes" id="UP000000383">
    <property type="component" value="Chromosome"/>
</dbReference>
<feature type="transmembrane region" description="Helical" evidence="1">
    <location>
        <begin position="94"/>
        <end position="115"/>
    </location>
</feature>
<evidence type="ECO:0000256" key="1">
    <source>
        <dbReference type="SAM" id="Phobius"/>
    </source>
</evidence>
<accession>D7DJN8</accession>
<keyword evidence="1" id="KW-1133">Transmembrane helix</keyword>
<dbReference type="EMBL" id="CP002056">
    <property type="protein sequence ID" value="ADI28398.1"/>
    <property type="molecule type" value="Genomic_DNA"/>
</dbReference>
<gene>
    <name evidence="2" type="ordered locus">M301_0009</name>
</gene>
<feature type="transmembrane region" description="Helical" evidence="1">
    <location>
        <begin position="16"/>
        <end position="34"/>
    </location>
</feature>
<organism evidence="2 3">
    <name type="scientific">Methylotenera versatilis (strain 301)</name>
    <dbReference type="NCBI Taxonomy" id="666681"/>
    <lineage>
        <taxon>Bacteria</taxon>
        <taxon>Pseudomonadati</taxon>
        <taxon>Pseudomonadota</taxon>
        <taxon>Betaproteobacteria</taxon>
        <taxon>Nitrosomonadales</taxon>
        <taxon>Methylophilaceae</taxon>
        <taxon>Methylotenera</taxon>
    </lineage>
</organism>
<keyword evidence="1" id="KW-0472">Membrane</keyword>
<keyword evidence="3" id="KW-1185">Reference proteome</keyword>
<evidence type="ECO:0000313" key="2">
    <source>
        <dbReference type="EMBL" id="ADI28398.1"/>
    </source>
</evidence>
<feature type="transmembrane region" description="Helical" evidence="1">
    <location>
        <begin position="54"/>
        <end position="73"/>
    </location>
</feature>
<dbReference type="KEGG" id="meh:M301_0009"/>
<reference evidence="3" key="1">
    <citation type="submission" date="2010-05" db="EMBL/GenBank/DDBJ databases">
        <title>Complete sequence of Methylotenera sp. 301.</title>
        <authorList>
            <person name="Lucas S."/>
            <person name="Copeland A."/>
            <person name="Lapidus A."/>
            <person name="Cheng J.-F."/>
            <person name="Bruce D."/>
            <person name="Goodwin L."/>
            <person name="Pitluck S."/>
            <person name="Clum A."/>
            <person name="Land M."/>
            <person name="Hauser L."/>
            <person name="Kyrpides N."/>
            <person name="Ivanova N."/>
            <person name="Chistoservova L."/>
            <person name="Kalyuzhnaya M."/>
            <person name="Woyke T."/>
        </authorList>
    </citation>
    <scope>NUCLEOTIDE SEQUENCE [LARGE SCALE GENOMIC DNA]</scope>
    <source>
        <strain evidence="3">301</strain>
    </source>
</reference>
<protein>
    <submittedName>
        <fullName evidence="2">Uncharacterized protein</fullName>
    </submittedName>
</protein>
<proteinExistence type="predicted"/>
<dbReference type="AlphaFoldDB" id="D7DJN8"/>
<sequence>MKEDGIQVKNFKKSNIVLILGVASYFLLKFLLPLDSLSSYILKNNFKDSLLFQVPMFLFFFCALIIIVSSNYLKHLQKKQQFEHSIKYGLCTRIYDICSMFVVFLSGYLVCLVSIK</sequence>
<evidence type="ECO:0000313" key="3">
    <source>
        <dbReference type="Proteomes" id="UP000000383"/>
    </source>
</evidence>
<dbReference type="HOGENOM" id="CLU_2094028_0_0_4"/>
<keyword evidence="1" id="KW-0812">Transmembrane</keyword>
<dbReference type="STRING" id="666681.M301_0009"/>